<name>A0A1Z5JYI2_FISSO</name>
<comment type="caution">
    <text evidence="3">The sequence shown here is derived from an EMBL/GenBank/DDBJ whole genome shotgun (WGS) entry which is preliminary data.</text>
</comment>
<feature type="transmembrane region" description="Helical" evidence="2">
    <location>
        <begin position="825"/>
        <end position="846"/>
    </location>
</feature>
<dbReference type="AlphaFoldDB" id="A0A1Z5JYI2"/>
<dbReference type="PANTHER" id="PTHR43596:SF1">
    <property type="entry name" value="ADP,ATP CARRIER PROTEIN"/>
    <property type="match status" value="1"/>
</dbReference>
<dbReference type="SUPFAM" id="SSF103473">
    <property type="entry name" value="MFS general substrate transporter"/>
    <property type="match status" value="1"/>
</dbReference>
<evidence type="ECO:0008006" key="5">
    <source>
        <dbReference type="Google" id="ProtNLM"/>
    </source>
</evidence>
<evidence type="ECO:0000313" key="3">
    <source>
        <dbReference type="EMBL" id="GAX19077.1"/>
    </source>
</evidence>
<keyword evidence="2" id="KW-0812">Transmembrane</keyword>
<dbReference type="InParanoid" id="A0A1Z5JYI2"/>
<proteinExistence type="predicted"/>
<dbReference type="OrthoDB" id="194735at2759"/>
<feature type="transmembrane region" description="Helical" evidence="2">
    <location>
        <begin position="399"/>
        <end position="422"/>
    </location>
</feature>
<feature type="compositionally biased region" description="Polar residues" evidence="1">
    <location>
        <begin position="15"/>
        <end position="24"/>
    </location>
</feature>
<evidence type="ECO:0000313" key="4">
    <source>
        <dbReference type="Proteomes" id="UP000198406"/>
    </source>
</evidence>
<evidence type="ECO:0000256" key="1">
    <source>
        <dbReference type="SAM" id="MobiDB-lite"/>
    </source>
</evidence>
<sequence>MVDTTQKASDEEEWTTATSDSISPENPAFHRSTIANDETRIEDNLQLQMCSKVAKNEELVALELISDTVQIKNTPEAIVSNERAQESSLMNETLNSLTVDKTITCFSDEVTRDSSELTGEHTTLFESNQRSSFDNKDDELQCKMEAMELSPSSSFLPSPIEMERSVLRAQIASSTPKPPLHPQLFSSSAVENETDTWLKQQLQLHRQHARQPSIIAEEKDLIEEGDSDHHKRLARAAEKTQLPLPPTIKSWDNMQALLQEAERIEEATKLKPNSPLRKKKEDDPEAFIPQYKSTFFYATLSKYLLRQHYTPFTTATWIGFWALLHVTCANHVLTPMRDAIALQIGVAHVPKLTLLSMLMAFCSSVPIGWLFEAPDPSRRRLWKKMGLTRGETQGTSLALFYRCFAFVLVSYAFIFDIMHLLGSNGENLSQMNAWMRPIFNSLPISVLQTLALAMYVAFFLIVHLMKLHSISLMWGVTTEAMEYEEVAQKKTVVEQTTTRLQRMALVSFGGTVGGILGSFVTSIFAKLLRLSGLLLISAVMLEVSAELSIELGRVMQKHWEEQQLFQSNNDLTSLDSSMKRSSSLGTMKRVASGNSIARVKSASDLSSNNSQKHYNDLEDNTFSQRLLRGAKTILRSRLLMAIFTYNALYASTNVLLSFQRAELVAGRTKESSVQADTAFLANINMASSMAIFVLQATGAGAFVAATFGPRGTLSLMPIARFAGALYLAWWHNAYNGKPPNLYIFLIVDEFCKVMNMAVAKPVRESLWRGLSNEARYEAKPIVDTLANRWGGGSAAFLVSFLNKTLDLLHVEEIDGQRNLFGFPPILVLCTTIAAWWAMVSADLGLIRHNIDVELKKRQ</sequence>
<feature type="transmembrane region" description="Helical" evidence="2">
    <location>
        <begin position="504"/>
        <end position="524"/>
    </location>
</feature>
<feature type="transmembrane region" description="Helical" evidence="2">
    <location>
        <begin position="442"/>
        <end position="464"/>
    </location>
</feature>
<protein>
    <recommendedName>
        <fullName evidence="5">ADP,ATP carrier protein</fullName>
    </recommendedName>
</protein>
<gene>
    <name evidence="3" type="ORF">FisN_3Lh011</name>
</gene>
<dbReference type="Proteomes" id="UP000198406">
    <property type="component" value="Unassembled WGS sequence"/>
</dbReference>
<accession>A0A1Z5JYI2</accession>
<keyword evidence="2" id="KW-0472">Membrane</keyword>
<dbReference type="EMBL" id="BDSP01000134">
    <property type="protein sequence ID" value="GAX19077.1"/>
    <property type="molecule type" value="Genomic_DNA"/>
</dbReference>
<feature type="transmembrane region" description="Helical" evidence="2">
    <location>
        <begin position="352"/>
        <end position="371"/>
    </location>
</feature>
<keyword evidence="4" id="KW-1185">Reference proteome</keyword>
<organism evidence="3 4">
    <name type="scientific">Fistulifera solaris</name>
    <name type="common">Oleaginous diatom</name>
    <dbReference type="NCBI Taxonomy" id="1519565"/>
    <lineage>
        <taxon>Eukaryota</taxon>
        <taxon>Sar</taxon>
        <taxon>Stramenopiles</taxon>
        <taxon>Ochrophyta</taxon>
        <taxon>Bacillariophyta</taxon>
        <taxon>Bacillariophyceae</taxon>
        <taxon>Bacillariophycidae</taxon>
        <taxon>Naviculales</taxon>
        <taxon>Naviculaceae</taxon>
        <taxon>Fistulifera</taxon>
    </lineage>
</organism>
<keyword evidence="2" id="KW-1133">Transmembrane helix</keyword>
<reference evidence="3 4" key="1">
    <citation type="journal article" date="2015" name="Plant Cell">
        <title>Oil accumulation by the oleaginous diatom Fistulifera solaris as revealed by the genome and transcriptome.</title>
        <authorList>
            <person name="Tanaka T."/>
            <person name="Maeda Y."/>
            <person name="Veluchamy A."/>
            <person name="Tanaka M."/>
            <person name="Abida H."/>
            <person name="Marechal E."/>
            <person name="Bowler C."/>
            <person name="Muto M."/>
            <person name="Sunaga Y."/>
            <person name="Tanaka M."/>
            <person name="Yoshino T."/>
            <person name="Taniguchi T."/>
            <person name="Fukuda Y."/>
            <person name="Nemoto M."/>
            <person name="Matsumoto M."/>
            <person name="Wong P.S."/>
            <person name="Aburatani S."/>
            <person name="Fujibuchi W."/>
        </authorList>
    </citation>
    <scope>NUCLEOTIDE SEQUENCE [LARGE SCALE GENOMIC DNA]</scope>
    <source>
        <strain evidence="3 4">JPCC DA0580</strain>
    </source>
</reference>
<dbReference type="InterPro" id="IPR036259">
    <property type="entry name" value="MFS_trans_sf"/>
</dbReference>
<feature type="region of interest" description="Disordered" evidence="1">
    <location>
        <begin position="1"/>
        <end position="29"/>
    </location>
</feature>
<dbReference type="PANTHER" id="PTHR43596">
    <property type="entry name" value="ADP,ATP CARRIER PROTEIN"/>
    <property type="match status" value="1"/>
</dbReference>
<evidence type="ECO:0000256" key="2">
    <source>
        <dbReference type="SAM" id="Phobius"/>
    </source>
</evidence>